<organism evidence="1 2">
    <name type="scientific">Crenothrix polyspora</name>
    <dbReference type="NCBI Taxonomy" id="360316"/>
    <lineage>
        <taxon>Bacteria</taxon>
        <taxon>Pseudomonadati</taxon>
        <taxon>Pseudomonadota</taxon>
        <taxon>Gammaproteobacteria</taxon>
        <taxon>Methylococcales</taxon>
        <taxon>Crenotrichaceae</taxon>
        <taxon>Crenothrix</taxon>
    </lineage>
</organism>
<dbReference type="Proteomes" id="UP000195667">
    <property type="component" value="Unassembled WGS sequence"/>
</dbReference>
<dbReference type="EMBL" id="FUKI01000165">
    <property type="protein sequence ID" value="SJM96132.1"/>
    <property type="molecule type" value="Genomic_DNA"/>
</dbReference>
<keyword evidence="2" id="KW-1185">Reference proteome</keyword>
<gene>
    <name evidence="1" type="ORF">CRENPOLYSF1_850030</name>
</gene>
<sequence length="89" mass="9413">MAMKGSATITINFPLELSRGEIYDPQTVKLYRSTGSGWTTDGITQVTLDVGKGVLVSTVKTLGNGYFAVLATQVSGPVTPELGSHNHVM</sequence>
<evidence type="ECO:0000313" key="1">
    <source>
        <dbReference type="EMBL" id="SJM96132.1"/>
    </source>
</evidence>
<reference evidence="2" key="1">
    <citation type="submission" date="2017-02" db="EMBL/GenBank/DDBJ databases">
        <authorList>
            <person name="Daims H."/>
        </authorList>
    </citation>
    <scope>NUCLEOTIDE SEQUENCE [LARGE SCALE GENOMIC DNA]</scope>
</reference>
<accession>A0A1R4HIS0</accession>
<dbReference type="AlphaFoldDB" id="A0A1R4HIS0"/>
<proteinExistence type="predicted"/>
<name>A0A1R4HIS0_9GAMM</name>
<protein>
    <submittedName>
        <fullName evidence="1">Uncharacterized protein</fullName>
    </submittedName>
</protein>
<evidence type="ECO:0000313" key="2">
    <source>
        <dbReference type="Proteomes" id="UP000195667"/>
    </source>
</evidence>